<evidence type="ECO:0000313" key="1">
    <source>
        <dbReference type="EMBL" id="CAG8723467.1"/>
    </source>
</evidence>
<protein>
    <submittedName>
        <fullName evidence="1">10267_t:CDS:1</fullName>
    </submittedName>
</protein>
<keyword evidence="2" id="KW-1185">Reference proteome</keyword>
<comment type="caution">
    <text evidence="1">The sequence shown here is derived from an EMBL/GenBank/DDBJ whole genome shotgun (WGS) entry which is preliminary data.</text>
</comment>
<proteinExistence type="predicted"/>
<name>A0ACA9PSR0_9GLOM</name>
<organism evidence="1 2">
    <name type="scientific">Acaulospora colombiana</name>
    <dbReference type="NCBI Taxonomy" id="27376"/>
    <lineage>
        <taxon>Eukaryota</taxon>
        <taxon>Fungi</taxon>
        <taxon>Fungi incertae sedis</taxon>
        <taxon>Mucoromycota</taxon>
        <taxon>Glomeromycotina</taxon>
        <taxon>Glomeromycetes</taxon>
        <taxon>Diversisporales</taxon>
        <taxon>Acaulosporaceae</taxon>
        <taxon>Acaulospora</taxon>
    </lineage>
</organism>
<evidence type="ECO:0000313" key="2">
    <source>
        <dbReference type="Proteomes" id="UP000789525"/>
    </source>
</evidence>
<gene>
    <name evidence="1" type="ORF">ACOLOM_LOCUS11242</name>
</gene>
<dbReference type="Proteomes" id="UP000789525">
    <property type="component" value="Unassembled WGS sequence"/>
</dbReference>
<feature type="non-terminal residue" evidence="1">
    <location>
        <position position="221"/>
    </location>
</feature>
<accession>A0ACA9PSR0</accession>
<dbReference type="EMBL" id="CAJVPT010039704">
    <property type="protein sequence ID" value="CAG8723467.1"/>
    <property type="molecule type" value="Genomic_DNA"/>
</dbReference>
<reference evidence="1" key="1">
    <citation type="submission" date="2021-06" db="EMBL/GenBank/DDBJ databases">
        <authorList>
            <person name="Kallberg Y."/>
            <person name="Tangrot J."/>
            <person name="Rosling A."/>
        </authorList>
    </citation>
    <scope>NUCLEOTIDE SEQUENCE</scope>
    <source>
        <strain evidence="1">CL356</strain>
    </source>
</reference>
<sequence>MNGMMMQRLSEGKKSIIVTARELAMDEQDRLREQQEIEAEQRKIEWERMLEEEKKQRDEAKEAEINDDKDTSLHFSNGSFSSSNVKAKLTLNISSKRRSTLIAHAEEEDDEDDELDSKKKRRVLVPLEYSDNEDDEKKTEDRRKKIKDLVNIIPSDKEGLWKWNVRWEELDETILDKKLRPFVNKKIVGFLGVQEDELVSFVMDHLRNNKSAAQLTKEMEM</sequence>